<dbReference type="Pfam" id="PF04695">
    <property type="entry name" value="Pex14_N"/>
    <property type="match status" value="1"/>
</dbReference>
<protein>
    <recommendedName>
        <fullName evidence="4 7">Peroxisomal membrane protein PEX14</fullName>
    </recommendedName>
    <alternativeName>
        <fullName evidence="5 7">Peroxin-14</fullName>
    </alternativeName>
</protein>
<dbReference type="InterPro" id="IPR025655">
    <property type="entry name" value="PEX14"/>
</dbReference>
<evidence type="ECO:0000256" key="2">
    <source>
        <dbReference type="ARBA" id="ARBA00023010"/>
    </source>
</evidence>
<evidence type="ECO:0000256" key="1">
    <source>
        <dbReference type="ARBA" id="ARBA00005443"/>
    </source>
</evidence>
<feature type="domain" description="Peroxisome membrane anchor protein Pex14p N-terminal" evidence="10">
    <location>
        <begin position="28"/>
        <end position="71"/>
    </location>
</feature>
<evidence type="ECO:0000256" key="9">
    <source>
        <dbReference type="SAM" id="MobiDB-lite"/>
    </source>
</evidence>
<evidence type="ECO:0000256" key="6">
    <source>
        <dbReference type="ARBA" id="ARBA00046271"/>
    </source>
</evidence>
<keyword evidence="7" id="KW-0472">Membrane</keyword>
<evidence type="ECO:0000256" key="4">
    <source>
        <dbReference type="ARBA" id="ARBA00029502"/>
    </source>
</evidence>
<keyword evidence="2" id="KW-0811">Translocation</keyword>
<evidence type="ECO:0000313" key="11">
    <source>
        <dbReference type="EMBL" id="PFH60147.1"/>
    </source>
</evidence>
<evidence type="ECO:0000256" key="7">
    <source>
        <dbReference type="RuleBase" id="RU367032"/>
    </source>
</evidence>
<dbReference type="InterPro" id="IPR036388">
    <property type="entry name" value="WH-like_DNA-bd_sf"/>
</dbReference>
<evidence type="ECO:0000256" key="3">
    <source>
        <dbReference type="ARBA" id="ARBA00023140"/>
    </source>
</evidence>
<accession>A0A2A9PGY5</accession>
<evidence type="ECO:0000256" key="5">
    <source>
        <dbReference type="ARBA" id="ARBA00029691"/>
    </source>
</evidence>
<comment type="caution">
    <text evidence="11">The sequence shown here is derived from an EMBL/GenBank/DDBJ whole genome shotgun (WGS) entry which is preliminary data.</text>
</comment>
<reference evidence="11 12" key="2">
    <citation type="journal article" date="2017" name="Sci. Rep.">
        <title>Ant-infecting Ophiocordyceps genomes reveal a high diversity of potential behavioral manipulation genes and a possible major role for enterotoxins.</title>
        <authorList>
            <person name="de Bekker C."/>
            <person name="Ohm R.A."/>
            <person name="Evans H.C."/>
            <person name="Brachmann A."/>
            <person name="Hughes D.P."/>
        </authorList>
    </citation>
    <scope>NUCLEOTIDE SEQUENCE [LARGE SCALE GENOMIC DNA]</scope>
    <source>
        <strain evidence="11 12">SC16a</strain>
    </source>
</reference>
<feature type="compositionally biased region" description="Low complexity" evidence="9">
    <location>
        <begin position="16"/>
        <end position="26"/>
    </location>
</feature>
<keyword evidence="3 7" id="KW-0576">Peroxisome</keyword>
<dbReference type="InterPro" id="IPR006785">
    <property type="entry name" value="Pex14_N"/>
</dbReference>
<dbReference type="GO" id="GO:1990429">
    <property type="term" value="C:peroxisomal importomer complex"/>
    <property type="evidence" value="ECO:0007669"/>
    <property type="project" value="TreeGrafter"/>
</dbReference>
<dbReference type="GO" id="GO:0016560">
    <property type="term" value="P:protein import into peroxisome matrix, docking"/>
    <property type="evidence" value="ECO:0007669"/>
    <property type="project" value="UniProtKB-UniRule"/>
</dbReference>
<dbReference type="OrthoDB" id="441517at2759"/>
<organism evidence="11 12">
    <name type="scientific">Ophiocordyceps unilateralis</name>
    <name type="common">Zombie-ant fungus</name>
    <name type="synonym">Torrubia unilateralis</name>
    <dbReference type="NCBI Taxonomy" id="268505"/>
    <lineage>
        <taxon>Eukaryota</taxon>
        <taxon>Fungi</taxon>
        <taxon>Dikarya</taxon>
        <taxon>Ascomycota</taxon>
        <taxon>Pezizomycotina</taxon>
        <taxon>Sordariomycetes</taxon>
        <taxon>Hypocreomycetidae</taxon>
        <taxon>Hypocreales</taxon>
        <taxon>Ophiocordycipitaceae</taxon>
        <taxon>Ophiocordyceps</taxon>
    </lineage>
</organism>
<name>A0A2A9PGY5_OPHUN</name>
<keyword evidence="7" id="KW-0813">Transport</keyword>
<evidence type="ECO:0000259" key="10">
    <source>
        <dbReference type="Pfam" id="PF04695"/>
    </source>
</evidence>
<sequence>MVDSEETEPQDRSEPSQLSQAAVAVAQSQDHLQVARRFLDDDHVRTSSREDKARFLKSKGIPDDDVQKLLTDQDFRSRENEAAEPEPQIASSTDIKPRPCDFTSKDDGFDRPPVVTYPEFLAKPVRPPPLVTTSRLLDTLYGFAGLATLLFGVSRYYVAPMIDDQTEARAELHATAGYKLLALLSILEKSVSVIPSGAAGQFTHADVASDAEDPSEMFHRDVGTQTSLPVSPAVSRSAAESQFERQADRLSEAVRTLSDLKDQYRSQSDDLEGLRTLLDVVRDDLDSMTYGSKAQGLGGFEMYGTVRRVEPEDEIRKVRDNIRRVKGILLSARSFPSSTR</sequence>
<feature type="region of interest" description="Disordered" evidence="9">
    <location>
        <begin position="1"/>
        <end position="26"/>
    </location>
</feature>
<dbReference type="STRING" id="268505.A0A2A9PGY5"/>
<keyword evidence="7" id="KW-0653">Protein transport</keyword>
<dbReference type="PANTHER" id="PTHR23058">
    <property type="entry name" value="PEROXISOMAL MEMBRANE PROTEIN PEX14"/>
    <property type="match status" value="1"/>
</dbReference>
<dbReference type="PANTHER" id="PTHR23058:SF5">
    <property type="entry name" value="PEROXISOMAL MEMBRANE PROTEIN PEX14"/>
    <property type="match status" value="1"/>
</dbReference>
<gene>
    <name evidence="11" type="ORF">XA68_11389</name>
</gene>
<evidence type="ECO:0000313" key="12">
    <source>
        <dbReference type="Proteomes" id="UP000037136"/>
    </source>
</evidence>
<comment type="function">
    <text evidence="7">Component of the PEX13-PEX14 docking complex, a translocon channel that specifically mediates the import of peroxisomal cargo proteins bound to PEX5 receptor. The PEX13-PEX14 docking complex forms a large import pore which can be opened to a diameter of about 9 nm. Mechanistically, PEX5 receptor along with cargo proteins associates with the PEX14 subunit of the PEX13-PEX14 docking complex in the cytosol, leading to the insertion of the receptor into the organelle membrane with the concomitant translocation of the cargo into the peroxisome matrix.</text>
</comment>
<dbReference type="EMBL" id="LAZP02000148">
    <property type="protein sequence ID" value="PFH60147.1"/>
    <property type="molecule type" value="Genomic_DNA"/>
</dbReference>
<feature type="coiled-coil region" evidence="8">
    <location>
        <begin position="243"/>
        <end position="277"/>
    </location>
</feature>
<feature type="region of interest" description="Disordered" evidence="9">
    <location>
        <begin position="76"/>
        <end position="97"/>
    </location>
</feature>
<dbReference type="AlphaFoldDB" id="A0A2A9PGY5"/>
<reference evidence="11 12" key="1">
    <citation type="journal article" date="2015" name="BMC Genomics">
        <title>Gene expression during zombie ant biting behavior reflects the complexity underlying fungal parasitic behavioral manipulation.</title>
        <authorList>
            <person name="de Bekker C."/>
            <person name="Ohm R.A."/>
            <person name="Loreto R.G."/>
            <person name="Sebastian A."/>
            <person name="Albert I."/>
            <person name="Merrow M."/>
            <person name="Brachmann A."/>
            <person name="Hughes D.P."/>
        </authorList>
    </citation>
    <scope>NUCLEOTIDE SEQUENCE [LARGE SCALE GENOMIC DNA]</scope>
    <source>
        <strain evidence="11 12">SC16a</strain>
    </source>
</reference>
<dbReference type="GO" id="GO:0005778">
    <property type="term" value="C:peroxisomal membrane"/>
    <property type="evidence" value="ECO:0007669"/>
    <property type="project" value="UniProtKB-SubCell"/>
</dbReference>
<keyword evidence="12" id="KW-1185">Reference proteome</keyword>
<comment type="similarity">
    <text evidence="1 7">Belongs to the peroxin-14 family.</text>
</comment>
<keyword evidence="8" id="KW-0175">Coiled coil</keyword>
<evidence type="ECO:0000256" key="8">
    <source>
        <dbReference type="SAM" id="Coils"/>
    </source>
</evidence>
<dbReference type="Gene3D" id="1.10.10.10">
    <property type="entry name" value="Winged helix-like DNA-binding domain superfamily/Winged helix DNA-binding domain"/>
    <property type="match status" value="1"/>
</dbReference>
<proteinExistence type="inferred from homology"/>
<comment type="subcellular location">
    <subcellularLocation>
        <location evidence="6 7">Peroxisome membrane</location>
    </subcellularLocation>
</comment>
<dbReference type="Proteomes" id="UP000037136">
    <property type="component" value="Unassembled WGS sequence"/>
</dbReference>
<dbReference type="GO" id="GO:0005102">
    <property type="term" value="F:signaling receptor binding"/>
    <property type="evidence" value="ECO:0007669"/>
    <property type="project" value="TreeGrafter"/>
</dbReference>